<dbReference type="InterPro" id="IPR013216">
    <property type="entry name" value="Methyltransf_11"/>
</dbReference>
<evidence type="ECO:0000313" key="3">
    <source>
        <dbReference type="Proteomes" id="UP000195514"/>
    </source>
</evidence>
<dbReference type="EMBL" id="LT859958">
    <property type="protein sequence ID" value="SMX54258.1"/>
    <property type="molecule type" value="Genomic_DNA"/>
</dbReference>
<dbReference type="SUPFAM" id="SSF53335">
    <property type="entry name" value="S-adenosyl-L-methionine-dependent methyltransferases"/>
    <property type="match status" value="1"/>
</dbReference>
<dbReference type="KEGG" id="abat:CFX1CAM_1193"/>
<dbReference type="Pfam" id="PF08241">
    <property type="entry name" value="Methyltransf_11"/>
    <property type="match status" value="1"/>
</dbReference>
<keyword evidence="3" id="KW-1185">Reference proteome</keyword>
<dbReference type="Proteomes" id="UP000195514">
    <property type="component" value="Chromosome I"/>
</dbReference>
<organism evidence="2 3">
    <name type="scientific">Candidatus Brevifilum fermentans</name>
    <dbReference type="NCBI Taxonomy" id="1986204"/>
    <lineage>
        <taxon>Bacteria</taxon>
        <taxon>Bacillati</taxon>
        <taxon>Chloroflexota</taxon>
        <taxon>Anaerolineae</taxon>
        <taxon>Anaerolineales</taxon>
        <taxon>Anaerolineaceae</taxon>
        <taxon>Candidatus Brevifilum</taxon>
    </lineage>
</organism>
<dbReference type="GO" id="GO:0008757">
    <property type="term" value="F:S-adenosylmethionine-dependent methyltransferase activity"/>
    <property type="evidence" value="ECO:0007669"/>
    <property type="project" value="InterPro"/>
</dbReference>
<accession>A0A1Y6K5V5</accession>
<evidence type="ECO:0000259" key="1">
    <source>
        <dbReference type="Pfam" id="PF08241"/>
    </source>
</evidence>
<protein>
    <recommendedName>
        <fullName evidence="1">Methyltransferase type 11 domain-containing protein</fullName>
    </recommendedName>
</protein>
<dbReference type="InterPro" id="IPR029063">
    <property type="entry name" value="SAM-dependent_MTases_sf"/>
</dbReference>
<feature type="domain" description="Methyltransferase type 11" evidence="1">
    <location>
        <begin position="39"/>
        <end position="128"/>
    </location>
</feature>
<proteinExistence type="predicted"/>
<evidence type="ECO:0000313" key="2">
    <source>
        <dbReference type="EMBL" id="SMX54258.1"/>
    </source>
</evidence>
<dbReference type="OrthoDB" id="9772751at2"/>
<sequence length="189" mass="21376">MAKFDHFNLLGPFYDWIFSLRNSSKLVKMVDLFPQQALLDIGGGTGRVSENFSGISSSIFVADPAIKMLREAHKKGLMVIIANSEALPFRPASFERVIMIDAFHHVAQHQLTLDEIWRVLKPGGRLVIEEPNIRNIFGKLIAIGEKILLMRSKIIAPEEIISMCAFQDVENIRFVIKSALVWVMIDKRA</sequence>
<dbReference type="AlphaFoldDB" id="A0A1Y6K5V5"/>
<dbReference type="PANTHER" id="PTHR43591">
    <property type="entry name" value="METHYLTRANSFERASE"/>
    <property type="match status" value="1"/>
</dbReference>
<reference evidence="3" key="1">
    <citation type="submission" date="2017-05" db="EMBL/GenBank/DDBJ databases">
        <authorList>
            <person name="Kirkegaard R."/>
            <person name="Mcilroy J S."/>
        </authorList>
    </citation>
    <scope>NUCLEOTIDE SEQUENCE [LARGE SCALE GENOMIC DNA]</scope>
</reference>
<dbReference type="Gene3D" id="3.40.50.150">
    <property type="entry name" value="Vaccinia Virus protein VP39"/>
    <property type="match status" value="1"/>
</dbReference>
<gene>
    <name evidence="2" type="ORF">CFX1CAM_1193</name>
</gene>
<dbReference type="CDD" id="cd02440">
    <property type="entry name" value="AdoMet_MTases"/>
    <property type="match status" value="1"/>
</dbReference>
<name>A0A1Y6K5V5_9CHLR</name>
<dbReference type="RefSeq" id="WP_087862118.1">
    <property type="nucleotide sequence ID" value="NZ_LT859958.1"/>
</dbReference>